<dbReference type="GO" id="GO:0016887">
    <property type="term" value="F:ATP hydrolysis activity"/>
    <property type="evidence" value="ECO:0007669"/>
    <property type="project" value="InterPro"/>
</dbReference>
<evidence type="ECO:0000313" key="6">
    <source>
        <dbReference type="Proteomes" id="UP000319103"/>
    </source>
</evidence>
<name>A0A540W6G4_9ACTN</name>
<evidence type="ECO:0000313" key="5">
    <source>
        <dbReference type="EMBL" id="TQF04611.1"/>
    </source>
</evidence>
<feature type="domain" description="ABC transporter" evidence="4">
    <location>
        <begin position="5"/>
        <end position="230"/>
    </location>
</feature>
<comment type="caution">
    <text evidence="5">The sequence shown here is derived from an EMBL/GenBank/DDBJ whole genome shotgun (WGS) entry which is preliminary data.</text>
</comment>
<reference evidence="5 6" key="1">
    <citation type="submission" date="2019-06" db="EMBL/GenBank/DDBJ databases">
        <title>Description of Kitasatospora acidophila sp. nov. isolated from pine grove soil, and reclassification of Streptomyces novaecaesareae to Kitasatospora novaeceasareae comb. nov.</title>
        <authorList>
            <person name="Kim M.J."/>
        </authorList>
    </citation>
    <scope>NUCLEOTIDE SEQUENCE [LARGE SCALE GENOMIC DNA]</scope>
    <source>
        <strain evidence="5 6">MMS16-CNU292</strain>
    </source>
</reference>
<dbReference type="InterPro" id="IPR027417">
    <property type="entry name" value="P-loop_NTPase"/>
</dbReference>
<dbReference type="Proteomes" id="UP000319103">
    <property type="component" value="Unassembled WGS sequence"/>
</dbReference>
<keyword evidence="6" id="KW-1185">Reference proteome</keyword>
<keyword evidence="1" id="KW-0813">Transport</keyword>
<evidence type="ECO:0000259" key="4">
    <source>
        <dbReference type="PROSITE" id="PS50893"/>
    </source>
</evidence>
<dbReference type="PANTHER" id="PTHR42939">
    <property type="entry name" value="ABC TRANSPORTER ATP-BINDING PROTEIN ALBC-RELATED"/>
    <property type="match status" value="1"/>
</dbReference>
<dbReference type="CDD" id="cd03230">
    <property type="entry name" value="ABC_DR_subfamily_A"/>
    <property type="match status" value="1"/>
</dbReference>
<dbReference type="InterPro" id="IPR051782">
    <property type="entry name" value="ABC_Transporter_VariousFunc"/>
</dbReference>
<dbReference type="InterPro" id="IPR003593">
    <property type="entry name" value="AAA+_ATPase"/>
</dbReference>
<sequence>MTPVLEASGLTKRYGHRTALADCDLSVPAGRVIGLVGANGAGKSTLLHLACGLTAPTSGTIRVLGAAPAAGPAHLARVGFVAQGAPLYAELSVADHLKLGAKLNPRWDPDLARRRLARLDLDPRQRAGRLSGGQRAQLALAVAAAKRPDLLIFDEPAAALDPLARHAFLDHLMESVRELGAAAILSSHTLPDVARVCDYLIVLAGSRIQLAGEVTELLATHARITGDPTALPAAAETISRSDRGAVVRLPRPLPVDGPWQADPLDLEELALAYLDRAERLPTEAHR</sequence>
<dbReference type="EMBL" id="VIGB01000003">
    <property type="protein sequence ID" value="TQF04611.1"/>
    <property type="molecule type" value="Genomic_DNA"/>
</dbReference>
<keyword evidence="2" id="KW-0547">Nucleotide-binding</keyword>
<keyword evidence="3 5" id="KW-0067">ATP-binding</keyword>
<dbReference type="SUPFAM" id="SSF52540">
    <property type="entry name" value="P-loop containing nucleoside triphosphate hydrolases"/>
    <property type="match status" value="1"/>
</dbReference>
<organism evidence="5 6">
    <name type="scientific">Kitasatospora acidiphila</name>
    <dbReference type="NCBI Taxonomy" id="2567942"/>
    <lineage>
        <taxon>Bacteria</taxon>
        <taxon>Bacillati</taxon>
        <taxon>Actinomycetota</taxon>
        <taxon>Actinomycetes</taxon>
        <taxon>Kitasatosporales</taxon>
        <taxon>Streptomycetaceae</taxon>
        <taxon>Kitasatospora</taxon>
    </lineage>
</organism>
<dbReference type="SMART" id="SM00382">
    <property type="entry name" value="AAA"/>
    <property type="match status" value="1"/>
</dbReference>
<dbReference type="OrthoDB" id="9804819at2"/>
<dbReference type="PANTHER" id="PTHR42939:SF1">
    <property type="entry name" value="ABC TRANSPORTER ATP-BINDING PROTEIN ALBC-RELATED"/>
    <property type="match status" value="1"/>
</dbReference>
<evidence type="ECO:0000256" key="1">
    <source>
        <dbReference type="ARBA" id="ARBA00022448"/>
    </source>
</evidence>
<dbReference type="Pfam" id="PF00005">
    <property type="entry name" value="ABC_tran"/>
    <property type="match status" value="1"/>
</dbReference>
<proteinExistence type="predicted"/>
<dbReference type="Gene3D" id="3.40.50.300">
    <property type="entry name" value="P-loop containing nucleotide triphosphate hydrolases"/>
    <property type="match status" value="1"/>
</dbReference>
<accession>A0A540W6G4</accession>
<evidence type="ECO:0000256" key="3">
    <source>
        <dbReference type="ARBA" id="ARBA00022840"/>
    </source>
</evidence>
<dbReference type="RefSeq" id="WP_141635175.1">
    <property type="nucleotide sequence ID" value="NZ_VIGB01000003.1"/>
</dbReference>
<gene>
    <name evidence="5" type="ORF">E6W39_23260</name>
</gene>
<protein>
    <submittedName>
        <fullName evidence="5">ABC transporter ATP-binding protein</fullName>
    </submittedName>
</protein>
<evidence type="ECO:0000256" key="2">
    <source>
        <dbReference type="ARBA" id="ARBA00022741"/>
    </source>
</evidence>
<dbReference type="AlphaFoldDB" id="A0A540W6G4"/>
<dbReference type="PROSITE" id="PS50893">
    <property type="entry name" value="ABC_TRANSPORTER_2"/>
    <property type="match status" value="1"/>
</dbReference>
<dbReference type="GO" id="GO:0005524">
    <property type="term" value="F:ATP binding"/>
    <property type="evidence" value="ECO:0007669"/>
    <property type="project" value="UniProtKB-KW"/>
</dbReference>
<dbReference type="InterPro" id="IPR003439">
    <property type="entry name" value="ABC_transporter-like_ATP-bd"/>
</dbReference>